<evidence type="ECO:0000256" key="1">
    <source>
        <dbReference type="ARBA" id="ARBA00004496"/>
    </source>
</evidence>
<evidence type="ECO:0000313" key="3">
    <source>
        <dbReference type="EMBL" id="BBH49470.1"/>
    </source>
</evidence>
<dbReference type="PANTHER" id="PTHR10683">
    <property type="entry name" value="TRANSALDOLASE"/>
    <property type="match status" value="1"/>
</dbReference>
<dbReference type="RefSeq" id="WP_126420596.1">
    <property type="nucleotide sequence ID" value="NZ_AP019367.1"/>
</dbReference>
<dbReference type="GO" id="GO:0005737">
    <property type="term" value="C:cytoplasm"/>
    <property type="evidence" value="ECO:0007669"/>
    <property type="project" value="UniProtKB-SubCell"/>
</dbReference>
<dbReference type="GO" id="GO:0005975">
    <property type="term" value="P:carbohydrate metabolic process"/>
    <property type="evidence" value="ECO:0007669"/>
    <property type="project" value="InterPro"/>
</dbReference>
<dbReference type="CDD" id="cd00956">
    <property type="entry name" value="Transaldolase_FSA"/>
    <property type="match status" value="1"/>
</dbReference>
<dbReference type="SUPFAM" id="SSF51569">
    <property type="entry name" value="Aldolase"/>
    <property type="match status" value="1"/>
</dbReference>
<dbReference type="InterPro" id="IPR013785">
    <property type="entry name" value="Aldolase_TIM"/>
</dbReference>
<reference evidence="4" key="1">
    <citation type="submission" date="2018-11" db="EMBL/GenBank/DDBJ databases">
        <title>Comparative genomics of Parolsenella catena and Libanicoccus massiliensis: Reclassification of Libanicoccus massiliensis as Parolsenella massiliensis comb. nov.</title>
        <authorList>
            <person name="Sakamoto M."/>
            <person name="Ikeyama N."/>
            <person name="Murakami T."/>
            <person name="Mori H."/>
            <person name="Yuki M."/>
            <person name="Ohkuma M."/>
        </authorList>
    </citation>
    <scope>NUCLEOTIDE SEQUENCE [LARGE SCALE GENOMIC DNA]</scope>
    <source>
        <strain evidence="4">JCM 31932</strain>
    </source>
</reference>
<name>A0A3G9K9D8_9ACTN</name>
<dbReference type="GeneID" id="88848199"/>
<protein>
    <submittedName>
        <fullName evidence="3">Transaldolase</fullName>
    </submittedName>
</protein>
<keyword evidence="4" id="KW-1185">Reference proteome</keyword>
<dbReference type="AlphaFoldDB" id="A0A3G9K9D8"/>
<dbReference type="PANTHER" id="PTHR10683:SF28">
    <property type="entry name" value="TRANSALDOLASE C"/>
    <property type="match status" value="1"/>
</dbReference>
<dbReference type="EMBL" id="AP019367">
    <property type="protein sequence ID" value="BBH49470.1"/>
    <property type="molecule type" value="Genomic_DNA"/>
</dbReference>
<comment type="subcellular location">
    <subcellularLocation>
        <location evidence="1">Cytoplasm</location>
    </subcellularLocation>
</comment>
<dbReference type="Gene3D" id="3.20.20.70">
    <property type="entry name" value="Aldolase class I"/>
    <property type="match status" value="1"/>
</dbReference>
<evidence type="ECO:0000256" key="2">
    <source>
        <dbReference type="ARBA" id="ARBA00023270"/>
    </source>
</evidence>
<organism evidence="3 4">
    <name type="scientific">Parolsenella catena</name>
    <dbReference type="NCBI Taxonomy" id="2003188"/>
    <lineage>
        <taxon>Bacteria</taxon>
        <taxon>Bacillati</taxon>
        <taxon>Actinomycetota</taxon>
        <taxon>Coriobacteriia</taxon>
        <taxon>Coriobacteriales</taxon>
        <taxon>Atopobiaceae</taxon>
        <taxon>Parolsenella</taxon>
    </lineage>
</organism>
<keyword evidence="2" id="KW-0704">Schiff base</keyword>
<dbReference type="GO" id="GO:0016832">
    <property type="term" value="F:aldehyde-lyase activity"/>
    <property type="evidence" value="ECO:0007669"/>
    <property type="project" value="InterPro"/>
</dbReference>
<accession>A0A3G9K9D8</accession>
<dbReference type="InterPro" id="IPR018225">
    <property type="entry name" value="Transaldolase_AS"/>
</dbReference>
<dbReference type="PROSITE" id="PS01054">
    <property type="entry name" value="TRANSALDOLASE_1"/>
    <property type="match status" value="1"/>
</dbReference>
<dbReference type="InterPro" id="IPR033919">
    <property type="entry name" value="TSA/FSA_arc/bac"/>
</dbReference>
<dbReference type="Proteomes" id="UP000273154">
    <property type="component" value="Chromosome"/>
</dbReference>
<dbReference type="KEGG" id="pcat:Pcatena_00570"/>
<proteinExistence type="predicted"/>
<dbReference type="OrthoDB" id="9807051at2"/>
<evidence type="ECO:0000313" key="4">
    <source>
        <dbReference type="Proteomes" id="UP000273154"/>
    </source>
</evidence>
<dbReference type="Pfam" id="PF00923">
    <property type="entry name" value="TAL_FSA"/>
    <property type="match status" value="1"/>
</dbReference>
<sequence length="222" mass="24176">MEVIIDTADINEIKVLDSLLNVDGVTTNPTIITRSGKTPEEALKEIIDYLKPEQKLFVQVVATDYDGIMAEARKINALRPENTYAKIPVSPAGLKACKDAKAEGLNVLSTSVYSSEQGFLAAVNGADYIAPYTNRMSNYGDGVQQVKDLIEMLRVQGLSSKVMAASLHNTNQVHELIKAGIQAITFPPAVLHAMIDHPGTKIAVDEFSESWEKAYGRNELGL</sequence>
<gene>
    <name evidence="3" type="primary">talA_1</name>
    <name evidence="3" type="ORF">Pcatena_00570</name>
</gene>
<dbReference type="InterPro" id="IPR001585">
    <property type="entry name" value="TAL/FSA"/>
</dbReference>